<comment type="similarity">
    <text evidence="3">Belongs to the misato family.</text>
</comment>
<evidence type="ECO:0000256" key="1">
    <source>
        <dbReference type="ARBA" id="ARBA00003757"/>
    </source>
</evidence>
<dbReference type="Gene3D" id="3.40.50.1440">
    <property type="entry name" value="Tubulin/FtsZ, GTPase domain"/>
    <property type="match status" value="1"/>
</dbReference>
<dbReference type="AlphaFoldDB" id="A0A2T9YF93"/>
<gene>
    <name evidence="7" type="ORF">BB559_004347</name>
</gene>
<dbReference type="Proteomes" id="UP000245699">
    <property type="component" value="Unassembled WGS sequence"/>
</dbReference>
<evidence type="ECO:0008006" key="9">
    <source>
        <dbReference type="Google" id="ProtNLM"/>
    </source>
</evidence>
<evidence type="ECO:0000256" key="2">
    <source>
        <dbReference type="ARBA" id="ARBA00004173"/>
    </source>
</evidence>
<feature type="domain" description="DML1/Misato tubulin" evidence="6">
    <location>
        <begin position="129"/>
        <end position="310"/>
    </location>
</feature>
<accession>A0A2T9YF93</accession>
<evidence type="ECO:0000313" key="7">
    <source>
        <dbReference type="EMBL" id="PVU91006.1"/>
    </source>
</evidence>
<dbReference type="EMBL" id="MBFT01000446">
    <property type="protein sequence ID" value="PVU91006.1"/>
    <property type="molecule type" value="Genomic_DNA"/>
</dbReference>
<dbReference type="SUPFAM" id="SSF52490">
    <property type="entry name" value="Tubulin nucleotide-binding domain-like"/>
    <property type="match status" value="1"/>
</dbReference>
<evidence type="ECO:0000259" key="6">
    <source>
        <dbReference type="Pfam" id="PF14881"/>
    </source>
</evidence>
<dbReference type="GO" id="GO:0005739">
    <property type="term" value="C:mitochondrion"/>
    <property type="evidence" value="ECO:0007669"/>
    <property type="project" value="UniProtKB-SubCell"/>
</dbReference>
<organism evidence="7 8">
    <name type="scientific">Furculomyces boomerangus</name>
    <dbReference type="NCBI Taxonomy" id="61424"/>
    <lineage>
        <taxon>Eukaryota</taxon>
        <taxon>Fungi</taxon>
        <taxon>Fungi incertae sedis</taxon>
        <taxon>Zoopagomycota</taxon>
        <taxon>Kickxellomycotina</taxon>
        <taxon>Harpellomycetes</taxon>
        <taxon>Harpellales</taxon>
        <taxon>Harpellaceae</taxon>
        <taxon>Furculomyces</taxon>
    </lineage>
</organism>
<dbReference type="GO" id="GO:0007005">
    <property type="term" value="P:mitochondrion organization"/>
    <property type="evidence" value="ECO:0007669"/>
    <property type="project" value="InterPro"/>
</dbReference>
<comment type="function">
    <text evidence="1">Involved in the partitioning of the mitochondrial organelle and mitochondrial DNA (mtDNA) inheritance.</text>
</comment>
<dbReference type="Pfam" id="PF10644">
    <property type="entry name" value="Misat_Tub_SegII"/>
    <property type="match status" value="1"/>
</dbReference>
<feature type="domain" description="Misato Segment II tubulin-like" evidence="5">
    <location>
        <begin position="2"/>
        <end position="121"/>
    </location>
</feature>
<dbReference type="Pfam" id="PF14881">
    <property type="entry name" value="Tubulin_3"/>
    <property type="match status" value="1"/>
</dbReference>
<dbReference type="InterPro" id="IPR036525">
    <property type="entry name" value="Tubulin/FtsZ_GTPase_sf"/>
</dbReference>
<dbReference type="InterPro" id="IPR029209">
    <property type="entry name" value="DML1/Misato_tubulin"/>
</dbReference>
<keyword evidence="4" id="KW-0496">Mitochondrion</keyword>
<dbReference type="PANTHER" id="PTHR13391:SF0">
    <property type="entry name" value="PROTEIN MISATO HOMOLOG 1"/>
    <property type="match status" value="1"/>
</dbReference>
<dbReference type="InterPro" id="IPR049942">
    <property type="entry name" value="DML1/Misato"/>
</dbReference>
<reference evidence="7 8" key="1">
    <citation type="journal article" date="2018" name="MBio">
        <title>Comparative Genomics Reveals the Core Gene Toolbox for the Fungus-Insect Symbiosis.</title>
        <authorList>
            <person name="Wang Y."/>
            <person name="Stata M."/>
            <person name="Wang W."/>
            <person name="Stajich J.E."/>
            <person name="White M.M."/>
            <person name="Moncalvo J.M."/>
        </authorList>
    </citation>
    <scope>NUCLEOTIDE SEQUENCE [LARGE SCALE GENOMIC DNA]</scope>
    <source>
        <strain evidence="7 8">AUS-77-4</strain>
    </source>
</reference>
<name>A0A2T9YF93_9FUNG</name>
<evidence type="ECO:0000256" key="3">
    <source>
        <dbReference type="ARBA" id="ARBA00008507"/>
    </source>
</evidence>
<protein>
    <recommendedName>
        <fullName evidence="9">DML1/Misato tubulin domain-containing protein</fullName>
    </recommendedName>
</protein>
<comment type="caution">
    <text evidence="7">The sequence shown here is derived from an EMBL/GenBank/DDBJ whole genome shotgun (WGS) entry which is preliminary data.</text>
</comment>
<evidence type="ECO:0000313" key="8">
    <source>
        <dbReference type="Proteomes" id="UP000245699"/>
    </source>
</evidence>
<evidence type="ECO:0000256" key="4">
    <source>
        <dbReference type="ARBA" id="ARBA00023128"/>
    </source>
</evidence>
<evidence type="ECO:0000259" key="5">
    <source>
        <dbReference type="Pfam" id="PF10644"/>
    </source>
</evidence>
<comment type="subcellular location">
    <subcellularLocation>
        <location evidence="2">Mitochondrion</location>
    </subcellularLocation>
</comment>
<proteinExistence type="inferred from homology"/>
<sequence>MKEIVTLQFGNLANYVSTQYWNIQDGYNLESDNQNFEIYDTNALFQEGLSQNNSSTFTPRTLIFDLKENFGNLKSTSSDLYSEKQQNKDDYQYFENDVAKDIQESNTIVYESTKPTKNRFLESFNPKFLATSEINYFSDINMVYYHPNSIHEVSGLVEGGSGTGQMSTFYQGQQVYDTMNKDMCFVDEDFRKLLEKCDDLQGIQIISDAYGGFSGFRNNFMEDIRSELPKKTLLVYSVSNLPTMNWKGMDTSDSAIGFASCLDLQASFIPLYLPSQHNISRNNVISELNMSYLYHSSAIQSVFLDSLTVPLMTHGINLDDIIKKASVFNNENFLVPKINMQLEGSNDLENFGDSDQEFKYFDYVKKLSSSKNEKGIRKINDDGWISARGKTFSKNADAFSSICEEYVCIERGFEAPKSFPMELQNPYRSDGSKYNIISKLGGNDEDLGSYLDFMAKTLGENREYNRVYGEDEIESIKEAINVFSNECINK</sequence>
<dbReference type="PANTHER" id="PTHR13391">
    <property type="entry name" value="MITOCHONDRIAL DISTRIBUTION REGULATOR MISATO"/>
    <property type="match status" value="1"/>
</dbReference>
<dbReference type="OrthoDB" id="271881at2759"/>
<keyword evidence="8" id="KW-1185">Reference proteome</keyword>
<dbReference type="InterPro" id="IPR019605">
    <property type="entry name" value="Misato_II_tubulin-like"/>
</dbReference>